<name>A0A0D6EX89_9PROT</name>
<dbReference type="AlphaFoldDB" id="A0A0D6EX89"/>
<dbReference type="InterPro" id="IPR037278">
    <property type="entry name" value="ARFGAP/RecO"/>
</dbReference>
<dbReference type="OrthoDB" id="9804792at2"/>
<dbReference type="Gene3D" id="1.20.1440.120">
    <property type="entry name" value="Recombination protein O, C-terminal domain"/>
    <property type="match status" value="1"/>
</dbReference>
<accession>A0A0D6EX89</accession>
<comment type="function">
    <text evidence="7">Involved in DNA repair and RecF pathway recombination.</text>
</comment>
<dbReference type="NCBIfam" id="TIGR00613">
    <property type="entry name" value="reco"/>
    <property type="match status" value="1"/>
</dbReference>
<feature type="domain" description="DNA replication/recombination mediator RecO N-terminal" evidence="8">
    <location>
        <begin position="9"/>
        <end position="82"/>
    </location>
</feature>
<dbReference type="InterPro" id="IPR022572">
    <property type="entry name" value="DNA_rep/recomb_RecO_N"/>
</dbReference>
<keyword evidence="10" id="KW-1185">Reference proteome</keyword>
<evidence type="ECO:0000256" key="4">
    <source>
        <dbReference type="ARBA" id="ARBA00023172"/>
    </source>
</evidence>
<dbReference type="HOGENOM" id="CLU_066645_1_0_4"/>
<proteinExistence type="inferred from homology"/>
<evidence type="ECO:0000256" key="7">
    <source>
        <dbReference type="HAMAP-Rule" id="MF_00201"/>
    </source>
</evidence>
<evidence type="ECO:0000256" key="2">
    <source>
        <dbReference type="ARBA" id="ARBA00021310"/>
    </source>
</evidence>
<keyword evidence="3 7" id="KW-0227">DNA damage</keyword>
<dbReference type="Proteomes" id="UP000064007">
    <property type="component" value="Chromosome 1"/>
</dbReference>
<dbReference type="EMBL" id="LN827929">
    <property type="protein sequence ID" value="CEZ19868.1"/>
    <property type="molecule type" value="Genomic_DNA"/>
</dbReference>
<gene>
    <name evidence="7 9" type="primary">recO</name>
    <name evidence="9" type="ORF">BN1208_0987</name>
</gene>
<dbReference type="GO" id="GO:0043590">
    <property type="term" value="C:bacterial nucleoid"/>
    <property type="evidence" value="ECO:0007669"/>
    <property type="project" value="TreeGrafter"/>
</dbReference>
<dbReference type="PANTHER" id="PTHR33991">
    <property type="entry name" value="DNA REPAIR PROTEIN RECO"/>
    <property type="match status" value="1"/>
</dbReference>
<dbReference type="RefSeq" id="WP_046488424.1">
    <property type="nucleotide sequence ID" value="NZ_LN827929.1"/>
</dbReference>
<dbReference type="InterPro" id="IPR003717">
    <property type="entry name" value="RecO"/>
</dbReference>
<evidence type="ECO:0000256" key="3">
    <source>
        <dbReference type="ARBA" id="ARBA00022763"/>
    </source>
</evidence>
<dbReference type="STRING" id="1581557.BN1208_0987"/>
<reference evidence="10" key="1">
    <citation type="submission" date="2014-12" db="EMBL/GenBank/DDBJ databases">
        <authorList>
            <person name="Salcher M.M."/>
        </authorList>
    </citation>
    <scope>NUCLEOTIDE SEQUENCE [LARGE SCALE GENOMIC DNA]</scope>
    <source>
        <strain evidence="10">MMS-10A-171</strain>
    </source>
</reference>
<sequence length="238" mass="27590">MATPNHRQENQRVYILHTYPFKETSLIAEVFTEKFGRIPVVAKGARRPRSSIRGMLQSFQVLLANWSGKSELKSLNGLEWCERLTILEGDALMCGFYINELMMRLLQRDEPHIDLFHFYHETILALSEGRELTITLRRFELKLLQALGYAVTLDHDEDSNPIIPDKIYRYEAEYGACDLMKTDHGIKVLGKTLLDMASDQYISKETQQQSKQLMRYLLGFYLGDKPLHSKQLFVDLQG</sequence>
<dbReference type="GO" id="GO:0006302">
    <property type="term" value="P:double-strand break repair"/>
    <property type="evidence" value="ECO:0007669"/>
    <property type="project" value="TreeGrafter"/>
</dbReference>
<dbReference type="SUPFAM" id="SSF57863">
    <property type="entry name" value="ArfGap/RecO-like zinc finger"/>
    <property type="match status" value="1"/>
</dbReference>
<keyword evidence="5 7" id="KW-0234">DNA repair</keyword>
<dbReference type="GO" id="GO:0006310">
    <property type="term" value="P:DNA recombination"/>
    <property type="evidence" value="ECO:0007669"/>
    <property type="project" value="UniProtKB-UniRule"/>
</dbReference>
<comment type="similarity">
    <text evidence="1 7">Belongs to the RecO family.</text>
</comment>
<protein>
    <recommendedName>
        <fullName evidence="2 7">DNA repair protein RecO</fullName>
    </recommendedName>
    <alternativeName>
        <fullName evidence="6 7">Recombination protein O</fullName>
    </alternativeName>
</protein>
<dbReference type="KEGG" id="mbat:BN1208_0987"/>
<evidence type="ECO:0000256" key="6">
    <source>
        <dbReference type="ARBA" id="ARBA00033409"/>
    </source>
</evidence>
<dbReference type="Gene3D" id="2.40.50.140">
    <property type="entry name" value="Nucleic acid-binding proteins"/>
    <property type="match status" value="1"/>
</dbReference>
<evidence type="ECO:0000313" key="10">
    <source>
        <dbReference type="Proteomes" id="UP000064007"/>
    </source>
</evidence>
<evidence type="ECO:0000313" key="9">
    <source>
        <dbReference type="EMBL" id="CEZ19868.1"/>
    </source>
</evidence>
<evidence type="ECO:0000256" key="1">
    <source>
        <dbReference type="ARBA" id="ARBA00007452"/>
    </source>
</evidence>
<dbReference type="Pfam" id="PF02565">
    <property type="entry name" value="RecO_C"/>
    <property type="match status" value="1"/>
</dbReference>
<dbReference type="InterPro" id="IPR012340">
    <property type="entry name" value="NA-bd_OB-fold"/>
</dbReference>
<keyword evidence="4 7" id="KW-0233">DNA recombination</keyword>
<dbReference type="InterPro" id="IPR042242">
    <property type="entry name" value="RecO_C"/>
</dbReference>
<evidence type="ECO:0000256" key="5">
    <source>
        <dbReference type="ARBA" id="ARBA00023204"/>
    </source>
</evidence>
<evidence type="ECO:0000259" key="8">
    <source>
        <dbReference type="Pfam" id="PF11967"/>
    </source>
</evidence>
<dbReference type="Pfam" id="PF11967">
    <property type="entry name" value="RecO_N"/>
    <property type="match status" value="1"/>
</dbReference>
<organism evidence="9 10">
    <name type="scientific">Candidatus Methylopumilus planktonicus</name>
    <dbReference type="NCBI Taxonomy" id="1581557"/>
    <lineage>
        <taxon>Bacteria</taxon>
        <taxon>Pseudomonadati</taxon>
        <taxon>Pseudomonadota</taxon>
        <taxon>Betaproteobacteria</taxon>
        <taxon>Nitrosomonadales</taxon>
        <taxon>Methylophilaceae</taxon>
        <taxon>Candidatus Methylopumilus</taxon>
    </lineage>
</organism>
<dbReference type="PANTHER" id="PTHR33991:SF1">
    <property type="entry name" value="DNA REPAIR PROTEIN RECO"/>
    <property type="match status" value="1"/>
</dbReference>
<dbReference type="HAMAP" id="MF_00201">
    <property type="entry name" value="RecO"/>
    <property type="match status" value="1"/>
</dbReference>
<dbReference type="SUPFAM" id="SSF50249">
    <property type="entry name" value="Nucleic acid-binding proteins"/>
    <property type="match status" value="1"/>
</dbReference>